<dbReference type="Pfam" id="PF19865">
    <property type="entry name" value="DUF6338"/>
    <property type="match status" value="1"/>
</dbReference>
<gene>
    <name evidence="2" type="ORF">MSMAP_1772</name>
</gene>
<evidence type="ECO:0000313" key="3">
    <source>
        <dbReference type="Proteomes" id="UP000033116"/>
    </source>
</evidence>
<feature type="transmembrane region" description="Helical" evidence="1">
    <location>
        <begin position="74"/>
        <end position="95"/>
    </location>
</feature>
<reference evidence="2 3" key="1">
    <citation type="submission" date="2014-07" db="EMBL/GenBank/DDBJ databases">
        <title>Methanogenic archaea and the global carbon cycle.</title>
        <authorList>
            <person name="Henriksen J.R."/>
            <person name="Luke J."/>
            <person name="Reinhart S."/>
            <person name="Benedict M.N."/>
            <person name="Youngblut N.D."/>
            <person name="Metcalf M.E."/>
            <person name="Whitaker R.J."/>
            <person name="Metcalf W.W."/>
        </authorList>
    </citation>
    <scope>NUCLEOTIDE SEQUENCE [LARGE SCALE GENOMIC DNA]</scope>
    <source>
        <strain evidence="2 3">SarPi</strain>
    </source>
</reference>
<feature type="transmembrane region" description="Helical" evidence="1">
    <location>
        <begin position="41"/>
        <end position="62"/>
    </location>
</feature>
<keyword evidence="1" id="KW-0472">Membrane</keyword>
<dbReference type="HOGENOM" id="CLU_108826_0_0_2"/>
<dbReference type="GeneID" id="24864991"/>
<dbReference type="AlphaFoldDB" id="A0A0E3RCG6"/>
<dbReference type="InterPro" id="IPR045919">
    <property type="entry name" value="DUF6338"/>
</dbReference>
<proteinExistence type="predicted"/>
<dbReference type="Proteomes" id="UP000033116">
    <property type="component" value="Chromosome"/>
</dbReference>
<feature type="transmembrane region" description="Helical" evidence="1">
    <location>
        <begin position="12"/>
        <end position="29"/>
    </location>
</feature>
<dbReference type="PATRIC" id="fig|1434115.4.peg.2263"/>
<evidence type="ECO:0000256" key="1">
    <source>
        <dbReference type="SAM" id="Phobius"/>
    </source>
</evidence>
<evidence type="ECO:0000313" key="2">
    <source>
        <dbReference type="EMBL" id="AKB61757.1"/>
    </source>
</evidence>
<accession>A0A0E3RCG6</accession>
<protein>
    <submittedName>
        <fullName evidence="2">Uncharacterized protein</fullName>
    </submittedName>
</protein>
<sequence length="194" mass="22812">MDILQPENLSSIIFFLIPGFISLKTYDSIVPGERRDISKSLIELIAYGGINFIIINPIVIHINTTSFYQAHMWLSYFSVIFMFLILPIVWPIIYLKVLSWKLVSKYVKHPFLKPWDFKFNKREPSWIIVHLKNGRKLGGVFMNNSFASSYPAEEQIYLEKVWELDENEKFKEPIERSKGIIILKDEISAVEFFE</sequence>
<keyword evidence="1" id="KW-0812">Transmembrane</keyword>
<keyword evidence="1" id="KW-1133">Transmembrane helix</keyword>
<dbReference type="EMBL" id="CP009511">
    <property type="protein sequence ID" value="AKB61757.1"/>
    <property type="molecule type" value="Genomic_DNA"/>
</dbReference>
<dbReference type="RefSeq" id="WP_048043331.1">
    <property type="nucleotide sequence ID" value="NZ_CP009511.1"/>
</dbReference>
<name>A0A0E3RCG6_METMZ</name>
<organism evidence="2 3">
    <name type="scientific">Methanosarcina mazei SarPi</name>
    <dbReference type="NCBI Taxonomy" id="1434115"/>
    <lineage>
        <taxon>Archaea</taxon>
        <taxon>Methanobacteriati</taxon>
        <taxon>Methanobacteriota</taxon>
        <taxon>Stenosarchaea group</taxon>
        <taxon>Methanomicrobia</taxon>
        <taxon>Methanosarcinales</taxon>
        <taxon>Methanosarcinaceae</taxon>
        <taxon>Methanosarcina</taxon>
    </lineage>
</organism>